<dbReference type="Proteomes" id="UP001162162">
    <property type="component" value="Unassembled WGS sequence"/>
</dbReference>
<evidence type="ECO:0000256" key="1">
    <source>
        <dbReference type="ARBA" id="ARBA00005755"/>
    </source>
</evidence>
<dbReference type="PANTHER" id="PTHR33568">
    <property type="entry name" value="DNA POLYMERASE"/>
    <property type="match status" value="1"/>
</dbReference>
<dbReference type="GO" id="GO:0003677">
    <property type="term" value="F:DNA binding"/>
    <property type="evidence" value="ECO:0007669"/>
    <property type="project" value="UniProtKB-KW"/>
</dbReference>
<reference evidence="10" key="1">
    <citation type="journal article" date="2023" name="Insect Mol. Biol.">
        <title>Genome sequencing provides insights into the evolution of gene families encoding plant cell wall-degrading enzymes in longhorned beetles.</title>
        <authorList>
            <person name="Shin N.R."/>
            <person name="Okamura Y."/>
            <person name="Kirsch R."/>
            <person name="Pauchet Y."/>
        </authorList>
    </citation>
    <scope>NUCLEOTIDE SEQUENCE</scope>
    <source>
        <strain evidence="10">AMC_N1</strain>
    </source>
</reference>
<dbReference type="EMBL" id="JAPWTK010001197">
    <property type="protein sequence ID" value="KAJ8933580.1"/>
    <property type="molecule type" value="Genomic_DNA"/>
</dbReference>
<dbReference type="InterPro" id="IPR023211">
    <property type="entry name" value="DNA_pol_palm_dom_sf"/>
</dbReference>
<dbReference type="Gene3D" id="3.40.960.10">
    <property type="entry name" value="VSR Endonuclease"/>
    <property type="match status" value="1"/>
</dbReference>
<keyword evidence="4" id="KW-0548">Nucleotidyltransferase</keyword>
<dbReference type="InterPro" id="IPR004868">
    <property type="entry name" value="DNA-dir_DNA_pol_B_mt/vir"/>
</dbReference>
<organism evidence="10 11">
    <name type="scientific">Aromia moschata</name>
    <dbReference type="NCBI Taxonomy" id="1265417"/>
    <lineage>
        <taxon>Eukaryota</taxon>
        <taxon>Metazoa</taxon>
        <taxon>Ecdysozoa</taxon>
        <taxon>Arthropoda</taxon>
        <taxon>Hexapoda</taxon>
        <taxon>Insecta</taxon>
        <taxon>Pterygota</taxon>
        <taxon>Neoptera</taxon>
        <taxon>Endopterygota</taxon>
        <taxon>Coleoptera</taxon>
        <taxon>Polyphaga</taxon>
        <taxon>Cucujiformia</taxon>
        <taxon>Chrysomeloidea</taxon>
        <taxon>Cerambycidae</taxon>
        <taxon>Cerambycinae</taxon>
        <taxon>Callichromatini</taxon>
        <taxon>Aromia</taxon>
    </lineage>
</organism>
<evidence type="ECO:0000256" key="5">
    <source>
        <dbReference type="ARBA" id="ARBA00022705"/>
    </source>
</evidence>
<dbReference type="SUPFAM" id="SSF56672">
    <property type="entry name" value="DNA/RNA polymerases"/>
    <property type="match status" value="1"/>
</dbReference>
<comment type="caution">
    <text evidence="10">The sequence shown here is derived from an EMBL/GenBank/DDBJ whole genome shotgun (WGS) entry which is preliminary data.</text>
</comment>
<evidence type="ECO:0000256" key="6">
    <source>
        <dbReference type="ARBA" id="ARBA00022932"/>
    </source>
</evidence>
<evidence type="ECO:0000259" key="9">
    <source>
        <dbReference type="Pfam" id="PF03175"/>
    </source>
</evidence>
<dbReference type="SUPFAM" id="SSF52980">
    <property type="entry name" value="Restriction endonuclease-like"/>
    <property type="match status" value="1"/>
</dbReference>
<dbReference type="GO" id="GO:0006281">
    <property type="term" value="P:DNA repair"/>
    <property type="evidence" value="ECO:0007669"/>
    <property type="project" value="UniProtKB-ARBA"/>
</dbReference>
<dbReference type="AlphaFoldDB" id="A0AAV8X3L5"/>
<keyword evidence="5" id="KW-0235">DNA replication</keyword>
<keyword evidence="11" id="KW-1185">Reference proteome</keyword>
<sequence length="674" mass="77329">MPLAKLPKAFGIQGVKRDISNTFLIKRRIGIMLVPYRISYIMTQIISKYCISDVDILAKACLKFRELMMKEGGVDPFTEAVTLPGACNKIFRRNFLRPDTIGLIPKNGYRWRDNQSLIAIQWLVWEERQLNINILHAAKGSEALVAGVKVDGYCPDTNQVFEFHGCYYHGCPRCIKYRRNDYTYDDPTATVESRYEATVLKTQRLNAFGYTVIEMWECDFRKMLKNNDEIRKYTENHPLVATTPLNPRDAFYGVLKMAKKIKYVDVCSLYPYVNKYGKYPVGHPEVLVGDDCKNLDLNQADGLIKCKILPPSDLYHPVLPTKMNNKLMFVLCRTCGEELNALECCHNDEDRALTGTWVIDEVVKAVEKGYAILEIYEVWKYQVERYNPELKSGGLFSDYISTFLKIKQQASGWPASCVTSEDKVNYVTEYLEREGVTLCPEEIDTNPGGRQIGKSVITSFWGKLGQRENQAKTSIVTDPAEFFDIPSRPFIEVISVYPVNENTLVVNWQYKYEAYDVLPTVNVVLAAYTTSQARLKLYSYLEKLDNRVLYHDTDSVIYISSPGGYDVPIGSFLGEMTDELTDYGPVKVKGITLNYNTIKEVNFNSLRDMVLNDANPKYITTRNILRTSDHSVITREVTKIFRPNFLKRRRESDYNSVPYGYKHAKLSNKKKAQE</sequence>
<accession>A0AAV8X3L5</accession>
<dbReference type="EC" id="2.7.7.7" evidence="2"/>
<evidence type="ECO:0000256" key="4">
    <source>
        <dbReference type="ARBA" id="ARBA00022695"/>
    </source>
</evidence>
<protein>
    <recommendedName>
        <fullName evidence="2">DNA-directed DNA polymerase</fullName>
        <ecNumber evidence="2">2.7.7.7</ecNumber>
    </recommendedName>
</protein>
<keyword evidence="3" id="KW-0808">Transferase</keyword>
<proteinExistence type="inferred from homology"/>
<dbReference type="GO" id="GO:0000166">
    <property type="term" value="F:nucleotide binding"/>
    <property type="evidence" value="ECO:0007669"/>
    <property type="project" value="InterPro"/>
</dbReference>
<dbReference type="PANTHER" id="PTHR33568:SF3">
    <property type="entry name" value="DNA-DIRECTED DNA POLYMERASE"/>
    <property type="match status" value="1"/>
</dbReference>
<comment type="catalytic activity">
    <reaction evidence="8">
        <text>DNA(n) + a 2'-deoxyribonucleoside 5'-triphosphate = DNA(n+1) + diphosphate</text>
        <dbReference type="Rhea" id="RHEA:22508"/>
        <dbReference type="Rhea" id="RHEA-COMP:17339"/>
        <dbReference type="Rhea" id="RHEA-COMP:17340"/>
        <dbReference type="ChEBI" id="CHEBI:33019"/>
        <dbReference type="ChEBI" id="CHEBI:61560"/>
        <dbReference type="ChEBI" id="CHEBI:173112"/>
        <dbReference type="EC" id="2.7.7.7"/>
    </reaction>
</comment>
<evidence type="ECO:0000256" key="7">
    <source>
        <dbReference type="ARBA" id="ARBA00023125"/>
    </source>
</evidence>
<evidence type="ECO:0000256" key="3">
    <source>
        <dbReference type="ARBA" id="ARBA00022679"/>
    </source>
</evidence>
<comment type="similarity">
    <text evidence="1">Belongs to the DNA polymerase type-B family.</text>
</comment>
<dbReference type="Gene3D" id="3.90.1600.10">
    <property type="entry name" value="Palm domain of DNA polymerase"/>
    <property type="match status" value="1"/>
</dbReference>
<dbReference type="Pfam" id="PF03175">
    <property type="entry name" value="DNA_pol_B_2"/>
    <property type="match status" value="1"/>
</dbReference>
<dbReference type="GO" id="GO:0006260">
    <property type="term" value="P:DNA replication"/>
    <property type="evidence" value="ECO:0007669"/>
    <property type="project" value="UniProtKB-KW"/>
</dbReference>
<evidence type="ECO:0000256" key="8">
    <source>
        <dbReference type="ARBA" id="ARBA00049244"/>
    </source>
</evidence>
<evidence type="ECO:0000313" key="10">
    <source>
        <dbReference type="EMBL" id="KAJ8933580.1"/>
    </source>
</evidence>
<gene>
    <name evidence="10" type="ORF">NQ318_015967</name>
</gene>
<feature type="domain" description="DNA-directed DNA polymerase family B mitochondria/virus" evidence="9">
    <location>
        <begin position="257"/>
        <end position="411"/>
    </location>
</feature>
<keyword evidence="7" id="KW-0238">DNA-binding</keyword>
<name>A0AAV8X3L5_9CUCU</name>
<evidence type="ECO:0000256" key="2">
    <source>
        <dbReference type="ARBA" id="ARBA00012417"/>
    </source>
</evidence>
<keyword evidence="6" id="KW-0239">DNA-directed DNA polymerase</keyword>
<evidence type="ECO:0000313" key="11">
    <source>
        <dbReference type="Proteomes" id="UP001162162"/>
    </source>
</evidence>
<dbReference type="GO" id="GO:0003887">
    <property type="term" value="F:DNA-directed DNA polymerase activity"/>
    <property type="evidence" value="ECO:0007669"/>
    <property type="project" value="UniProtKB-KW"/>
</dbReference>
<dbReference type="InterPro" id="IPR011335">
    <property type="entry name" value="Restrct_endonuc-II-like"/>
</dbReference>
<dbReference type="InterPro" id="IPR043502">
    <property type="entry name" value="DNA/RNA_pol_sf"/>
</dbReference>